<accession>A0A1T3CUX8</accession>
<organism evidence="1 2">
    <name type="scientific">Trichoderma guizhouense</name>
    <dbReference type="NCBI Taxonomy" id="1491466"/>
    <lineage>
        <taxon>Eukaryota</taxon>
        <taxon>Fungi</taxon>
        <taxon>Dikarya</taxon>
        <taxon>Ascomycota</taxon>
        <taxon>Pezizomycotina</taxon>
        <taxon>Sordariomycetes</taxon>
        <taxon>Hypocreomycetidae</taxon>
        <taxon>Hypocreales</taxon>
        <taxon>Hypocreaceae</taxon>
        <taxon>Trichoderma</taxon>
    </lineage>
</organism>
<comment type="caution">
    <text evidence="1">The sequence shown here is derived from an EMBL/GenBank/DDBJ whole genome shotgun (WGS) entry which is preliminary data.</text>
</comment>
<protein>
    <submittedName>
        <fullName evidence="1">Uncharacterized protein</fullName>
    </submittedName>
</protein>
<evidence type="ECO:0000313" key="1">
    <source>
        <dbReference type="EMBL" id="OPB44888.1"/>
    </source>
</evidence>
<dbReference type="EMBL" id="LVVK01000006">
    <property type="protein sequence ID" value="OPB44888.1"/>
    <property type="molecule type" value="Genomic_DNA"/>
</dbReference>
<gene>
    <name evidence="1" type="ORF">A0O28_0090260</name>
</gene>
<proteinExistence type="predicted"/>
<reference evidence="1 2" key="1">
    <citation type="submission" date="2016-04" db="EMBL/GenBank/DDBJ databases">
        <title>Multiple horizontal gene transfer events from other fungi enriched the ability of the initially mycotrophic fungus Trichoderma (Ascomycota) to feed on dead plant biomass.</title>
        <authorList>
            <person name="Atanasova L."/>
            <person name="Chenthamara K."/>
            <person name="Zhang J."/>
            <person name="Grujic M."/>
            <person name="Henrissat B."/>
            <person name="Kuo A."/>
            <person name="Aertz A."/>
            <person name="Salamov A."/>
            <person name="Lipzen A."/>
            <person name="Labutti K."/>
            <person name="Barry K."/>
            <person name="Miao Y."/>
            <person name="Rahimi M.J."/>
            <person name="Shen Q."/>
            <person name="Grigoriev I.V."/>
            <person name="Kubicek C.P."/>
            <person name="Druzhinina I.S."/>
        </authorList>
    </citation>
    <scope>NUCLEOTIDE SEQUENCE [LARGE SCALE GENOMIC DNA]</scope>
    <source>
        <strain evidence="1 2">NJAU 4742</strain>
    </source>
</reference>
<dbReference type="Proteomes" id="UP000191004">
    <property type="component" value="Unassembled WGS sequence"/>
</dbReference>
<keyword evidence="2" id="KW-1185">Reference proteome</keyword>
<name>A0A1T3CUX8_9HYPO</name>
<sequence length="88" mass="9656">MPLYTIVVVARWNLNQEDELRDIPIDAPLAPVTPDNLAVVVADNVAATPEQTPNNLAVVVADRNVAVPRLFPLDVDRDSERDRASVDL</sequence>
<evidence type="ECO:0000313" key="2">
    <source>
        <dbReference type="Proteomes" id="UP000191004"/>
    </source>
</evidence>
<dbReference type="AlphaFoldDB" id="A0A1T3CUX8"/>